<dbReference type="EMBL" id="CAJVPK010007548">
    <property type="protein sequence ID" value="CAG8656765.1"/>
    <property type="molecule type" value="Genomic_DNA"/>
</dbReference>
<dbReference type="Proteomes" id="UP000789706">
    <property type="component" value="Unassembled WGS sequence"/>
</dbReference>
<accession>A0A9N9DXM9</accession>
<feature type="non-terminal residue" evidence="1">
    <location>
        <position position="1"/>
    </location>
</feature>
<comment type="caution">
    <text evidence="1">The sequence shown here is derived from an EMBL/GenBank/DDBJ whole genome shotgun (WGS) entry which is preliminary data.</text>
</comment>
<proteinExistence type="predicted"/>
<gene>
    <name evidence="1" type="ORF">DEBURN_LOCUS11624</name>
</gene>
<name>A0A9N9DXM9_9GLOM</name>
<protein>
    <submittedName>
        <fullName evidence="1">4442_t:CDS:1</fullName>
    </submittedName>
</protein>
<evidence type="ECO:0000313" key="2">
    <source>
        <dbReference type="Proteomes" id="UP000789706"/>
    </source>
</evidence>
<reference evidence="1" key="1">
    <citation type="submission" date="2021-06" db="EMBL/GenBank/DDBJ databases">
        <authorList>
            <person name="Kallberg Y."/>
            <person name="Tangrot J."/>
            <person name="Rosling A."/>
        </authorList>
    </citation>
    <scope>NUCLEOTIDE SEQUENCE</scope>
    <source>
        <strain evidence="1">AZ414A</strain>
    </source>
</reference>
<dbReference type="AlphaFoldDB" id="A0A9N9DXM9"/>
<keyword evidence="2" id="KW-1185">Reference proteome</keyword>
<feature type="non-terminal residue" evidence="1">
    <location>
        <position position="58"/>
    </location>
</feature>
<organism evidence="1 2">
    <name type="scientific">Diversispora eburnea</name>
    <dbReference type="NCBI Taxonomy" id="1213867"/>
    <lineage>
        <taxon>Eukaryota</taxon>
        <taxon>Fungi</taxon>
        <taxon>Fungi incertae sedis</taxon>
        <taxon>Mucoromycota</taxon>
        <taxon>Glomeromycotina</taxon>
        <taxon>Glomeromycetes</taxon>
        <taxon>Diversisporales</taxon>
        <taxon>Diversisporaceae</taxon>
        <taxon>Diversispora</taxon>
    </lineage>
</organism>
<sequence>DTIRLTISQFITISNRLIFYPVYPRKGLLYKKKYHIEIEKDVLTDNSELCRDVKRVVK</sequence>
<evidence type="ECO:0000313" key="1">
    <source>
        <dbReference type="EMBL" id="CAG8656765.1"/>
    </source>
</evidence>
<dbReference type="OrthoDB" id="2412213at2759"/>